<gene>
    <name evidence="20 22" type="primary">glmU</name>
    <name evidence="22" type="ORF">H9843_04540</name>
</gene>
<dbReference type="Proteomes" id="UP000824180">
    <property type="component" value="Unassembled WGS sequence"/>
</dbReference>
<feature type="binding site" evidence="20">
    <location>
        <begin position="8"/>
        <end position="11"/>
    </location>
    <ligand>
        <name>UDP-N-acetyl-alpha-D-glucosamine</name>
        <dbReference type="ChEBI" id="CHEBI:57705"/>
    </ligand>
</feature>
<keyword evidence="16 20" id="KW-0961">Cell wall biogenesis/degradation</keyword>
<feature type="binding site" evidence="20">
    <location>
        <position position="227"/>
    </location>
    <ligand>
        <name>UDP-N-acetyl-alpha-D-glucosamine</name>
        <dbReference type="ChEBI" id="CHEBI:57705"/>
    </ligand>
</feature>
<dbReference type="GO" id="GO:0000902">
    <property type="term" value="P:cell morphogenesis"/>
    <property type="evidence" value="ECO:0007669"/>
    <property type="project" value="UniProtKB-UniRule"/>
</dbReference>
<dbReference type="InterPro" id="IPR029044">
    <property type="entry name" value="Nucleotide-diphossugar_trans"/>
</dbReference>
<evidence type="ECO:0000256" key="17">
    <source>
        <dbReference type="ARBA" id="ARBA00048247"/>
    </source>
</evidence>
<evidence type="ECO:0000256" key="9">
    <source>
        <dbReference type="ARBA" id="ARBA00022723"/>
    </source>
</evidence>
<dbReference type="GO" id="GO:0008360">
    <property type="term" value="P:regulation of cell shape"/>
    <property type="evidence" value="ECO:0007669"/>
    <property type="project" value="UniProtKB-KW"/>
</dbReference>
<evidence type="ECO:0000256" key="7">
    <source>
        <dbReference type="ARBA" id="ARBA00022679"/>
    </source>
</evidence>
<feature type="binding site" evidence="20">
    <location>
        <begin position="385"/>
        <end position="386"/>
    </location>
    <ligand>
        <name>acetyl-CoA</name>
        <dbReference type="ChEBI" id="CHEBI:57288"/>
    </ligand>
</feature>
<feature type="binding site" evidence="20">
    <location>
        <position position="102"/>
    </location>
    <ligand>
        <name>Mg(2+)</name>
        <dbReference type="ChEBI" id="CHEBI:18420"/>
    </ligand>
</feature>
<dbReference type="Pfam" id="PF00132">
    <property type="entry name" value="Hexapep"/>
    <property type="match status" value="2"/>
</dbReference>
<comment type="catalytic activity">
    <reaction evidence="17 20">
        <text>alpha-D-glucosamine 1-phosphate + acetyl-CoA = N-acetyl-alpha-D-glucosamine 1-phosphate + CoA + H(+)</text>
        <dbReference type="Rhea" id="RHEA:13725"/>
        <dbReference type="ChEBI" id="CHEBI:15378"/>
        <dbReference type="ChEBI" id="CHEBI:57287"/>
        <dbReference type="ChEBI" id="CHEBI:57288"/>
        <dbReference type="ChEBI" id="CHEBI:57776"/>
        <dbReference type="ChEBI" id="CHEBI:58516"/>
        <dbReference type="EC" id="2.3.1.157"/>
    </reaction>
</comment>
<feature type="binding site" evidence="20">
    <location>
        <position position="169"/>
    </location>
    <ligand>
        <name>UDP-N-acetyl-alpha-D-glucosamine</name>
        <dbReference type="ChEBI" id="CHEBI:57705"/>
    </ligand>
</feature>
<protein>
    <recommendedName>
        <fullName evidence="20">Bifunctional protein GlmU</fullName>
    </recommendedName>
    <domain>
        <recommendedName>
            <fullName evidence="20">UDP-N-acetylglucosamine pyrophosphorylase</fullName>
            <ecNumber evidence="20">2.7.7.23</ecNumber>
        </recommendedName>
        <alternativeName>
            <fullName evidence="20">N-acetylglucosamine-1-phosphate uridyltransferase</fullName>
        </alternativeName>
    </domain>
    <domain>
        <recommendedName>
            <fullName evidence="20">Glucosamine-1-phosphate N-acetyltransferase</fullName>
            <ecNumber evidence="20">2.3.1.157</ecNumber>
        </recommendedName>
    </domain>
</protein>
<evidence type="ECO:0000256" key="8">
    <source>
        <dbReference type="ARBA" id="ARBA00022695"/>
    </source>
</evidence>
<evidence type="ECO:0000256" key="15">
    <source>
        <dbReference type="ARBA" id="ARBA00023315"/>
    </source>
</evidence>
<feature type="binding site" evidence="20">
    <location>
        <position position="332"/>
    </location>
    <ligand>
        <name>UDP-N-acetyl-alpha-D-glucosamine</name>
        <dbReference type="ChEBI" id="CHEBI:57705"/>
    </ligand>
</feature>
<feature type="region of interest" description="N-acetyltransferase" evidence="20">
    <location>
        <begin position="251"/>
        <end position="454"/>
    </location>
</feature>
<dbReference type="GO" id="GO:0071555">
    <property type="term" value="P:cell wall organization"/>
    <property type="evidence" value="ECO:0007669"/>
    <property type="project" value="UniProtKB-KW"/>
</dbReference>
<dbReference type="GO" id="GO:0009252">
    <property type="term" value="P:peptidoglycan biosynthetic process"/>
    <property type="evidence" value="ECO:0007669"/>
    <property type="project" value="UniProtKB-UniRule"/>
</dbReference>
<proteinExistence type="inferred from homology"/>
<keyword evidence="7 20" id="KW-0808">Transferase</keyword>
<feature type="binding site" evidence="20">
    <location>
        <position position="154"/>
    </location>
    <ligand>
        <name>UDP-N-acetyl-alpha-D-glucosamine</name>
        <dbReference type="ChEBI" id="CHEBI:57705"/>
    </ligand>
</feature>
<dbReference type="HAMAP" id="MF_01631">
    <property type="entry name" value="GlmU"/>
    <property type="match status" value="1"/>
</dbReference>
<comment type="similarity">
    <text evidence="4 20">In the C-terminal section; belongs to the transferase hexapeptide repeat family.</text>
</comment>
<comment type="cofactor">
    <cofactor evidence="20">
        <name>Mg(2+)</name>
        <dbReference type="ChEBI" id="CHEBI:18420"/>
    </cofactor>
    <text evidence="20">Binds 1 Mg(2+) ion per subunit.</text>
</comment>
<feature type="binding site" evidence="20">
    <location>
        <position position="22"/>
    </location>
    <ligand>
        <name>UDP-N-acetyl-alpha-D-glucosamine</name>
        <dbReference type="ChEBI" id="CHEBI:57705"/>
    </ligand>
</feature>
<evidence type="ECO:0000256" key="20">
    <source>
        <dbReference type="HAMAP-Rule" id="MF_01631"/>
    </source>
</evidence>
<feature type="binding site" evidence="20">
    <location>
        <position position="227"/>
    </location>
    <ligand>
        <name>Mg(2+)</name>
        <dbReference type="ChEBI" id="CHEBI:18420"/>
    </ligand>
</feature>
<feature type="domain" description="Nucleotidyl transferase" evidence="21">
    <location>
        <begin position="5"/>
        <end position="214"/>
    </location>
</feature>
<feature type="region of interest" description="Linker" evidence="20">
    <location>
        <begin position="230"/>
        <end position="250"/>
    </location>
</feature>
<dbReference type="InterPro" id="IPR018357">
    <property type="entry name" value="Hexapep_transf_CS"/>
</dbReference>
<dbReference type="SUPFAM" id="SSF51161">
    <property type="entry name" value="Trimeric LpxA-like enzymes"/>
    <property type="match status" value="1"/>
</dbReference>
<dbReference type="GO" id="GO:0019134">
    <property type="term" value="F:glucosamine-1-phosphate N-acetyltransferase activity"/>
    <property type="evidence" value="ECO:0007669"/>
    <property type="project" value="UniProtKB-UniRule"/>
</dbReference>
<dbReference type="Gene3D" id="2.160.10.10">
    <property type="entry name" value="Hexapeptide repeat proteins"/>
    <property type="match status" value="1"/>
</dbReference>
<dbReference type="GO" id="GO:0006048">
    <property type="term" value="P:UDP-N-acetylglucosamine biosynthetic process"/>
    <property type="evidence" value="ECO:0007669"/>
    <property type="project" value="InterPro"/>
</dbReference>
<sequence length="454" mass="49494">MKRNAIILAAGKGTRMRSKLYKVLHQVCGKTMVEHVVGQLEKADIENIITIVGFGADKVKEVIGDRTKFALQNQQLGTGHAVMQAKDLLADEDGETVVVSGDTPLFTAETFKKLFEYHEQRHAAATILTSVAPDPTGYGRIVRNDVGIVERIVEQKDATPEEQAIHEINTGVYCFDNKKLFAALKKINNDNAQGEYYLTDVIEILKSEDEIVTAYKMDNFDESMGVNDRVALARANKIMRDRINTELMKSGVSMLDPDSTYIDEGVKIGQDTVIEGGVVIKGNTTIGDNCYISAHSRIVDSTIHDGVTITSSTLQEAEMHDGSDIGPNSHLRPGAEIGKNVHIGNFCEVKKAFIGEGTKVGHLTYIGNATLGKNINVGCGVVFVNYDGKNKHHTNVGDHAFIGSNSNLVAPVNLAANAFVAAGSTITDNVEEYDMAIARARQVNKENYAKKLPW</sequence>
<dbReference type="AlphaFoldDB" id="A0A9E2KVZ6"/>
<dbReference type="EMBL" id="JAHLFK010000049">
    <property type="protein sequence ID" value="MBU3830143.1"/>
    <property type="molecule type" value="Genomic_DNA"/>
</dbReference>
<reference evidence="22" key="1">
    <citation type="journal article" date="2021" name="PeerJ">
        <title>Extensive microbial diversity within the chicken gut microbiome revealed by metagenomics and culture.</title>
        <authorList>
            <person name="Gilroy R."/>
            <person name="Ravi A."/>
            <person name="Getino M."/>
            <person name="Pursley I."/>
            <person name="Horton D.L."/>
            <person name="Alikhan N.F."/>
            <person name="Baker D."/>
            <person name="Gharbi K."/>
            <person name="Hall N."/>
            <person name="Watson M."/>
            <person name="Adriaenssens E.M."/>
            <person name="Foster-Nyarko E."/>
            <person name="Jarju S."/>
            <person name="Secka A."/>
            <person name="Antonio M."/>
            <person name="Oren A."/>
            <person name="Chaudhuri R.R."/>
            <person name="La Ragione R."/>
            <person name="Hildebrand F."/>
            <person name="Pallen M.J."/>
        </authorList>
    </citation>
    <scope>NUCLEOTIDE SEQUENCE</scope>
    <source>
        <strain evidence="22">876</strain>
    </source>
</reference>
<dbReference type="InterPro" id="IPR038009">
    <property type="entry name" value="GlmU_C_LbH"/>
</dbReference>
<feature type="binding site" evidence="20">
    <location>
        <position position="365"/>
    </location>
    <ligand>
        <name>UDP-N-acetyl-alpha-D-glucosamine</name>
        <dbReference type="ChEBI" id="CHEBI:57705"/>
    </ligand>
</feature>
<comment type="pathway">
    <text evidence="20">Bacterial outer membrane biogenesis; LPS lipid A biosynthesis.</text>
</comment>
<dbReference type="InterPro" id="IPR001451">
    <property type="entry name" value="Hexapep"/>
</dbReference>
<evidence type="ECO:0000259" key="21">
    <source>
        <dbReference type="Pfam" id="PF00483"/>
    </source>
</evidence>
<evidence type="ECO:0000256" key="5">
    <source>
        <dbReference type="ARBA" id="ARBA00007947"/>
    </source>
</evidence>
<evidence type="ECO:0000256" key="14">
    <source>
        <dbReference type="ARBA" id="ARBA00023268"/>
    </source>
</evidence>
<keyword evidence="11 20" id="KW-0460">Magnesium</keyword>
<comment type="function">
    <text evidence="19 20">Catalyzes the last two sequential reactions in the de novo biosynthetic pathway for UDP-N-acetylglucosamine (UDP-GlcNAc). The C-terminal domain catalyzes the transfer of acetyl group from acetyl coenzyme A to glucosamine-1-phosphate (GlcN-1-P) to produce N-acetylglucosamine-1-phosphate (GlcNAc-1-P), which is converted into UDP-GlcNAc by the transfer of uridine 5-monophosphate (from uridine 5-triphosphate), a reaction catalyzed by the N-terminal domain.</text>
</comment>
<dbReference type="InterPro" id="IPR050065">
    <property type="entry name" value="GlmU-like"/>
</dbReference>
<dbReference type="InterPro" id="IPR005835">
    <property type="entry name" value="NTP_transferase_dom"/>
</dbReference>
<keyword evidence="12 20" id="KW-0133">Cell shape</keyword>
<dbReference type="EC" id="2.7.7.23" evidence="20"/>
<dbReference type="NCBIfam" id="TIGR01173">
    <property type="entry name" value="glmU"/>
    <property type="match status" value="1"/>
</dbReference>
<dbReference type="InterPro" id="IPR005882">
    <property type="entry name" value="Bifunctional_GlmU"/>
</dbReference>
<comment type="subcellular location">
    <subcellularLocation>
        <location evidence="1 20">Cytoplasm</location>
    </subcellularLocation>
</comment>
<dbReference type="GO" id="GO:0005737">
    <property type="term" value="C:cytoplasm"/>
    <property type="evidence" value="ECO:0007669"/>
    <property type="project" value="UniProtKB-SubCell"/>
</dbReference>
<feature type="binding site" evidence="20">
    <location>
        <position position="72"/>
    </location>
    <ligand>
        <name>UDP-N-acetyl-alpha-D-glucosamine</name>
        <dbReference type="ChEBI" id="CHEBI:57705"/>
    </ligand>
</feature>
<evidence type="ECO:0000256" key="3">
    <source>
        <dbReference type="ARBA" id="ARBA00005208"/>
    </source>
</evidence>
<feature type="binding site" evidence="20">
    <location>
        <position position="404"/>
    </location>
    <ligand>
        <name>acetyl-CoA</name>
        <dbReference type="ChEBI" id="CHEBI:57288"/>
    </ligand>
</feature>
<dbReference type="GO" id="GO:0003977">
    <property type="term" value="F:UDP-N-acetylglucosamine diphosphorylase activity"/>
    <property type="evidence" value="ECO:0007669"/>
    <property type="project" value="UniProtKB-UniRule"/>
</dbReference>
<dbReference type="CDD" id="cd02540">
    <property type="entry name" value="GT2_GlmU_N_bac"/>
    <property type="match status" value="1"/>
</dbReference>
<comment type="caution">
    <text evidence="22">The sequence shown here is derived from an EMBL/GenBank/DDBJ whole genome shotgun (WGS) entry which is preliminary data.</text>
</comment>
<dbReference type="PANTHER" id="PTHR43584">
    <property type="entry name" value="NUCLEOTIDYL TRANSFERASE"/>
    <property type="match status" value="1"/>
</dbReference>
<evidence type="ECO:0000256" key="2">
    <source>
        <dbReference type="ARBA" id="ARBA00005166"/>
    </source>
</evidence>
<accession>A0A9E2KVZ6</accession>
<comment type="pathway">
    <text evidence="2 20">Nucleotide-sugar biosynthesis; UDP-N-acetyl-alpha-D-glucosamine biosynthesis; N-acetyl-alpha-D-glucosamine 1-phosphate from alpha-D-glucosamine 6-phosphate (route II): step 2/2.</text>
</comment>
<evidence type="ECO:0000256" key="10">
    <source>
        <dbReference type="ARBA" id="ARBA00022737"/>
    </source>
</evidence>
<organism evidence="22 23">
    <name type="scientific">Candidatus Limosilactobacillus merdavium</name>
    <dbReference type="NCBI Taxonomy" id="2838651"/>
    <lineage>
        <taxon>Bacteria</taxon>
        <taxon>Bacillati</taxon>
        <taxon>Bacillota</taxon>
        <taxon>Bacilli</taxon>
        <taxon>Lactobacillales</taxon>
        <taxon>Lactobacillaceae</taxon>
        <taxon>Limosilactobacillus</taxon>
    </lineage>
</organism>
<feature type="binding site" evidence="20">
    <location>
        <position position="376"/>
    </location>
    <ligand>
        <name>UDP-N-acetyl-alpha-D-glucosamine</name>
        <dbReference type="ChEBI" id="CHEBI:57705"/>
    </ligand>
</feature>
<dbReference type="InterPro" id="IPR011004">
    <property type="entry name" value="Trimer_LpxA-like_sf"/>
</dbReference>
<dbReference type="SUPFAM" id="SSF53448">
    <property type="entry name" value="Nucleotide-diphospho-sugar transferases"/>
    <property type="match status" value="1"/>
</dbReference>
<feature type="binding site" evidence="20">
    <location>
        <position position="439"/>
    </location>
    <ligand>
        <name>acetyl-CoA</name>
        <dbReference type="ChEBI" id="CHEBI:57288"/>
    </ligand>
</feature>
<comment type="pathway">
    <text evidence="3 20">Nucleotide-sugar biosynthesis; UDP-N-acetyl-alpha-D-glucosamine biosynthesis; UDP-N-acetyl-alpha-D-glucosamine from N-acetyl-alpha-D-glucosamine 1-phosphate: step 1/1.</text>
</comment>
<feature type="binding site" evidence="20">
    <location>
        <position position="350"/>
    </location>
    <ligand>
        <name>UDP-N-acetyl-alpha-D-glucosamine</name>
        <dbReference type="ChEBI" id="CHEBI:57705"/>
    </ligand>
</feature>
<evidence type="ECO:0000256" key="1">
    <source>
        <dbReference type="ARBA" id="ARBA00004496"/>
    </source>
</evidence>
<dbReference type="EC" id="2.3.1.157" evidence="20"/>
<dbReference type="Pfam" id="PF14602">
    <property type="entry name" value="Hexapep_2"/>
    <property type="match status" value="1"/>
</dbReference>
<evidence type="ECO:0000256" key="12">
    <source>
        <dbReference type="ARBA" id="ARBA00022960"/>
    </source>
</evidence>
<dbReference type="Gene3D" id="3.90.550.10">
    <property type="entry name" value="Spore Coat Polysaccharide Biosynthesis Protein SpsA, Chain A"/>
    <property type="match status" value="1"/>
</dbReference>
<dbReference type="GO" id="GO:0016020">
    <property type="term" value="C:membrane"/>
    <property type="evidence" value="ECO:0007669"/>
    <property type="project" value="GOC"/>
</dbReference>
<feature type="binding site" evidence="20">
    <location>
        <position position="139"/>
    </location>
    <ligand>
        <name>UDP-N-acetyl-alpha-D-glucosamine</name>
        <dbReference type="ChEBI" id="CHEBI:57705"/>
    </ligand>
</feature>
<evidence type="ECO:0000256" key="4">
    <source>
        <dbReference type="ARBA" id="ARBA00007707"/>
    </source>
</evidence>
<evidence type="ECO:0000256" key="11">
    <source>
        <dbReference type="ARBA" id="ARBA00022842"/>
    </source>
</evidence>
<comment type="subunit">
    <text evidence="20">Homotrimer.</text>
</comment>
<evidence type="ECO:0000313" key="22">
    <source>
        <dbReference type="EMBL" id="MBU3830143.1"/>
    </source>
</evidence>
<keyword evidence="15 20" id="KW-0012">Acyltransferase</keyword>
<feature type="active site" description="Proton acceptor" evidence="20">
    <location>
        <position position="362"/>
    </location>
</feature>
<keyword evidence="6 20" id="KW-0963">Cytoplasm</keyword>
<evidence type="ECO:0000256" key="16">
    <source>
        <dbReference type="ARBA" id="ARBA00023316"/>
    </source>
</evidence>
<evidence type="ECO:0000256" key="13">
    <source>
        <dbReference type="ARBA" id="ARBA00022984"/>
    </source>
</evidence>
<feature type="binding site" evidence="20">
    <location>
        <begin position="77"/>
        <end position="78"/>
    </location>
    <ligand>
        <name>UDP-N-acetyl-alpha-D-glucosamine</name>
        <dbReference type="ChEBI" id="CHEBI:57705"/>
    </ligand>
</feature>
<feature type="binding site" evidence="20">
    <location>
        <position position="422"/>
    </location>
    <ligand>
        <name>acetyl-CoA</name>
        <dbReference type="ChEBI" id="CHEBI:57288"/>
    </ligand>
</feature>
<dbReference type="Pfam" id="PF00483">
    <property type="entry name" value="NTP_transferase"/>
    <property type="match status" value="1"/>
</dbReference>
<dbReference type="NCBIfam" id="NF010934">
    <property type="entry name" value="PRK14354.1"/>
    <property type="match status" value="1"/>
</dbReference>
<dbReference type="CDD" id="cd03353">
    <property type="entry name" value="LbH_GlmU_C"/>
    <property type="match status" value="1"/>
</dbReference>
<keyword evidence="13 20" id="KW-0573">Peptidoglycan synthesis</keyword>
<reference evidence="22" key="2">
    <citation type="submission" date="2021-04" db="EMBL/GenBank/DDBJ databases">
        <authorList>
            <person name="Gilroy R."/>
        </authorList>
    </citation>
    <scope>NUCLEOTIDE SEQUENCE</scope>
    <source>
        <strain evidence="22">876</strain>
    </source>
</reference>
<evidence type="ECO:0000256" key="6">
    <source>
        <dbReference type="ARBA" id="ARBA00022490"/>
    </source>
</evidence>
<evidence type="ECO:0000256" key="19">
    <source>
        <dbReference type="ARBA" id="ARBA00049628"/>
    </source>
</evidence>
<evidence type="ECO:0000313" key="23">
    <source>
        <dbReference type="Proteomes" id="UP000824180"/>
    </source>
</evidence>
<dbReference type="GO" id="GO:0009245">
    <property type="term" value="P:lipid A biosynthetic process"/>
    <property type="evidence" value="ECO:0007669"/>
    <property type="project" value="UniProtKB-UniRule"/>
</dbReference>
<keyword evidence="9 20" id="KW-0479">Metal-binding</keyword>
<feature type="region of interest" description="Pyrophosphorylase" evidence="20">
    <location>
        <begin position="1"/>
        <end position="229"/>
    </location>
</feature>
<dbReference type="PROSITE" id="PS00101">
    <property type="entry name" value="HEXAPEP_TRANSFERASES"/>
    <property type="match status" value="1"/>
</dbReference>
<keyword evidence="8 20" id="KW-0548">Nucleotidyltransferase</keyword>
<keyword evidence="14 20" id="KW-0511">Multifunctional enzyme</keyword>
<keyword evidence="10 20" id="KW-0677">Repeat</keyword>
<evidence type="ECO:0000256" key="18">
    <source>
        <dbReference type="ARBA" id="ARBA00048493"/>
    </source>
</evidence>
<feature type="binding site" evidence="20">
    <location>
        <begin position="100"/>
        <end position="102"/>
    </location>
    <ligand>
        <name>UDP-N-acetyl-alpha-D-glucosamine</name>
        <dbReference type="ChEBI" id="CHEBI:57705"/>
    </ligand>
</feature>
<comment type="catalytic activity">
    <reaction evidence="18 20">
        <text>N-acetyl-alpha-D-glucosamine 1-phosphate + UTP + H(+) = UDP-N-acetyl-alpha-D-glucosamine + diphosphate</text>
        <dbReference type="Rhea" id="RHEA:13509"/>
        <dbReference type="ChEBI" id="CHEBI:15378"/>
        <dbReference type="ChEBI" id="CHEBI:33019"/>
        <dbReference type="ChEBI" id="CHEBI:46398"/>
        <dbReference type="ChEBI" id="CHEBI:57705"/>
        <dbReference type="ChEBI" id="CHEBI:57776"/>
        <dbReference type="EC" id="2.7.7.23"/>
    </reaction>
</comment>
<dbReference type="GO" id="GO:0000287">
    <property type="term" value="F:magnesium ion binding"/>
    <property type="evidence" value="ECO:0007669"/>
    <property type="project" value="UniProtKB-UniRule"/>
</dbReference>
<comment type="similarity">
    <text evidence="5 20">In the N-terminal section; belongs to the N-acetylglucosamine-1-phosphate uridyltransferase family.</text>
</comment>
<name>A0A9E2KVZ6_9LACO</name>
<dbReference type="PANTHER" id="PTHR43584:SF3">
    <property type="entry name" value="BIFUNCTIONAL PROTEIN GLMU"/>
    <property type="match status" value="1"/>
</dbReference>
<comment type="caution">
    <text evidence="20">Lacks conserved residue(s) required for the propagation of feature annotation.</text>
</comment>